<evidence type="ECO:0000313" key="2">
    <source>
        <dbReference type="Proteomes" id="UP000002035"/>
    </source>
</evidence>
<organism evidence="1 2">
    <name type="scientific">Arthroderma otae (strain ATCC MYA-4605 / CBS 113480)</name>
    <name type="common">Microsporum canis</name>
    <dbReference type="NCBI Taxonomy" id="554155"/>
    <lineage>
        <taxon>Eukaryota</taxon>
        <taxon>Fungi</taxon>
        <taxon>Dikarya</taxon>
        <taxon>Ascomycota</taxon>
        <taxon>Pezizomycotina</taxon>
        <taxon>Eurotiomycetes</taxon>
        <taxon>Eurotiomycetidae</taxon>
        <taxon>Onygenales</taxon>
        <taxon>Arthrodermataceae</taxon>
        <taxon>Microsporum</taxon>
    </lineage>
</organism>
<dbReference type="OMA" id="AMKSRLW"/>
<dbReference type="AlphaFoldDB" id="C5FCY4"/>
<proteinExistence type="predicted"/>
<evidence type="ECO:0000313" key="1">
    <source>
        <dbReference type="EMBL" id="EEQ27668.1"/>
    </source>
</evidence>
<accession>C5FCY4</accession>
<dbReference type="HOGENOM" id="CLU_020416_1_0_1"/>
<dbReference type="eggNOG" id="ENOG502S44G">
    <property type="taxonomic scope" value="Eukaryota"/>
</dbReference>
<keyword evidence="2" id="KW-1185">Reference proteome</keyword>
<dbReference type="EMBL" id="DS995701">
    <property type="protein sequence ID" value="EEQ27668.1"/>
    <property type="molecule type" value="Genomic_DNA"/>
</dbReference>
<dbReference type="GeneID" id="9225676"/>
<dbReference type="STRING" id="554155.C5FCY4"/>
<dbReference type="OrthoDB" id="3437405at2759"/>
<reference evidence="2" key="1">
    <citation type="journal article" date="2012" name="MBio">
        <title>Comparative genome analysis of Trichophyton rubrum and related dermatophytes reveals candidate genes involved in infection.</title>
        <authorList>
            <person name="Martinez D.A."/>
            <person name="Oliver B.G."/>
            <person name="Graeser Y."/>
            <person name="Goldberg J.M."/>
            <person name="Li W."/>
            <person name="Martinez-Rossi N.M."/>
            <person name="Monod M."/>
            <person name="Shelest E."/>
            <person name="Barton R.C."/>
            <person name="Birch E."/>
            <person name="Brakhage A.A."/>
            <person name="Chen Z."/>
            <person name="Gurr S.J."/>
            <person name="Heiman D."/>
            <person name="Heitman J."/>
            <person name="Kosti I."/>
            <person name="Rossi A."/>
            <person name="Saif S."/>
            <person name="Samalova M."/>
            <person name="Saunders C.W."/>
            <person name="Shea T."/>
            <person name="Summerbell R.C."/>
            <person name="Xu J."/>
            <person name="Young S."/>
            <person name="Zeng Q."/>
            <person name="Birren B.W."/>
            <person name="Cuomo C.A."/>
            <person name="White T.C."/>
        </authorList>
    </citation>
    <scope>NUCLEOTIDE SEQUENCE [LARGE SCALE GENOMIC DNA]</scope>
    <source>
        <strain evidence="2">ATCC MYA-4605 / CBS 113480</strain>
    </source>
</reference>
<dbReference type="RefSeq" id="XP_002850452.1">
    <property type="nucleotide sequence ID" value="XM_002850406.1"/>
</dbReference>
<dbReference type="VEuPathDB" id="FungiDB:MCYG_00556"/>
<gene>
    <name evidence="1" type="ORF">MCYG_00556</name>
</gene>
<dbReference type="Proteomes" id="UP000002035">
    <property type="component" value="Unassembled WGS sequence"/>
</dbReference>
<protein>
    <submittedName>
        <fullName evidence="1">Uncharacterized protein</fullName>
    </submittedName>
</protein>
<sequence>MFETLAITAVHWAFSALLIVDRLIEPQTTVHFLEFCVSGNLPNGEVTKLPLLGEDEFLQWNRPYNEWAPDPYNLSEDLMSQISLRIGSTEDFSRLEVVAYNVHSWKSTFWEDMVPISPTQWQTKGLNKPENFDLACEYLSAAIAVFEYLNVEKIQKNLKETYNLLYDDFSYFDKAINSQRSSAGITETISMAALWEEYIRTHYQTITTRAHSWVISHIEELRGPVLRDLAMHKPPSEETYSPEQWTLTNKLHLLAELTVTSDFTILIPMDGYKGYSAPDLVEDIRSPSFDIRRKAAAATVKSDGKPRIHTSDVELSDSCADSQVRHMIRGNPEPLPPPAWIMRIQKLMDSAESTEEDPEPYKPPKFTMYKLVYGKTDEEWNAFMQKLEADMNNWGDGIDGANQIKGLLKLEWFDGEELGIPEDDVDAAAKHFEKMREAEDFSQRNLLDYDLLVIDSASFSSYMTDKFSMPSTDNSGLHPSDFQPFVLQVSSDYDPEDPDLRKDELPGWKGRMRVLGSLVWSDIYASASEQSSTHMWRWAMDHPNQVYTGRTVPMQVKAWEEYNSLYAKLWRGSREFAKDLWERWGLNSADEL</sequence>
<name>C5FCY4_ARTOC</name>